<dbReference type="Proteomes" id="UP000075884">
    <property type="component" value="Unassembled WGS sequence"/>
</dbReference>
<accession>A0A182NY63</accession>
<sequence>MFDIDLDGSTRRRLHFFITGNRIQRKQDRLRTLQETTMATSFMM</sequence>
<evidence type="ECO:0000313" key="1">
    <source>
        <dbReference type="EnsemblMetazoa" id="ADIR014768-PA"/>
    </source>
</evidence>
<keyword evidence="2" id="KW-1185">Reference proteome</keyword>
<evidence type="ECO:0000313" key="2">
    <source>
        <dbReference type="Proteomes" id="UP000075884"/>
    </source>
</evidence>
<reference evidence="1" key="2">
    <citation type="submission" date="2020-05" db="UniProtKB">
        <authorList>
            <consortium name="EnsemblMetazoa"/>
        </authorList>
    </citation>
    <scope>IDENTIFICATION</scope>
    <source>
        <strain evidence="1">WRAIR2</strain>
    </source>
</reference>
<proteinExistence type="predicted"/>
<reference evidence="2" key="1">
    <citation type="submission" date="2013-03" db="EMBL/GenBank/DDBJ databases">
        <title>The Genome Sequence of Anopheles dirus WRAIR2.</title>
        <authorList>
            <consortium name="The Broad Institute Genomics Platform"/>
            <person name="Neafsey D.E."/>
            <person name="Walton C."/>
            <person name="Walker B."/>
            <person name="Young S.K."/>
            <person name="Zeng Q."/>
            <person name="Gargeya S."/>
            <person name="Fitzgerald M."/>
            <person name="Haas B."/>
            <person name="Abouelleil A."/>
            <person name="Allen A.W."/>
            <person name="Alvarado L."/>
            <person name="Arachchi H.M."/>
            <person name="Berlin A.M."/>
            <person name="Chapman S.B."/>
            <person name="Gainer-Dewar J."/>
            <person name="Goldberg J."/>
            <person name="Griggs A."/>
            <person name="Gujja S."/>
            <person name="Hansen M."/>
            <person name="Howarth C."/>
            <person name="Imamovic A."/>
            <person name="Ireland A."/>
            <person name="Larimer J."/>
            <person name="McCowan C."/>
            <person name="Murphy C."/>
            <person name="Pearson M."/>
            <person name="Poon T.W."/>
            <person name="Priest M."/>
            <person name="Roberts A."/>
            <person name="Saif S."/>
            <person name="Shea T."/>
            <person name="Sisk P."/>
            <person name="Sykes S."/>
            <person name="Wortman J."/>
            <person name="Nusbaum C."/>
            <person name="Birren B."/>
        </authorList>
    </citation>
    <scope>NUCLEOTIDE SEQUENCE [LARGE SCALE GENOMIC DNA]</scope>
    <source>
        <strain evidence="2">WRAIR2</strain>
    </source>
</reference>
<organism evidence="1 2">
    <name type="scientific">Anopheles dirus</name>
    <dbReference type="NCBI Taxonomy" id="7168"/>
    <lineage>
        <taxon>Eukaryota</taxon>
        <taxon>Metazoa</taxon>
        <taxon>Ecdysozoa</taxon>
        <taxon>Arthropoda</taxon>
        <taxon>Hexapoda</taxon>
        <taxon>Insecta</taxon>
        <taxon>Pterygota</taxon>
        <taxon>Neoptera</taxon>
        <taxon>Endopterygota</taxon>
        <taxon>Diptera</taxon>
        <taxon>Nematocera</taxon>
        <taxon>Culicoidea</taxon>
        <taxon>Culicidae</taxon>
        <taxon>Anophelinae</taxon>
        <taxon>Anopheles</taxon>
    </lineage>
</organism>
<name>A0A182NY63_9DIPT</name>
<dbReference type="AlphaFoldDB" id="A0A182NY63"/>
<protein>
    <submittedName>
        <fullName evidence="1">Uncharacterized protein</fullName>
    </submittedName>
</protein>
<dbReference type="VEuPathDB" id="VectorBase:ADIR014768"/>
<dbReference type="EnsemblMetazoa" id="ADIR014768-RA">
    <property type="protein sequence ID" value="ADIR014768-PA"/>
    <property type="gene ID" value="ADIR014768"/>
</dbReference>